<comment type="caution">
    <text evidence="4">The sequence shown here is derived from an EMBL/GenBank/DDBJ whole genome shotgun (WGS) entry which is preliminary data.</text>
</comment>
<feature type="domain" description="STAS" evidence="3">
    <location>
        <begin position="20"/>
        <end position="109"/>
    </location>
</feature>
<organism evidence="4 5">
    <name type="scientific">Devosia aurantiaca</name>
    <dbReference type="NCBI Taxonomy" id="2714858"/>
    <lineage>
        <taxon>Bacteria</taxon>
        <taxon>Pseudomonadati</taxon>
        <taxon>Pseudomonadota</taxon>
        <taxon>Alphaproteobacteria</taxon>
        <taxon>Hyphomicrobiales</taxon>
        <taxon>Devosiaceae</taxon>
        <taxon>Devosia</taxon>
    </lineage>
</organism>
<comment type="similarity">
    <text evidence="1 2">Belongs to the anti-sigma-factor antagonist family.</text>
</comment>
<keyword evidence="5" id="KW-1185">Reference proteome</keyword>
<dbReference type="EMBL" id="JAALFG010000001">
    <property type="protein sequence ID" value="NGP16448.1"/>
    <property type="molecule type" value="Genomic_DNA"/>
</dbReference>
<proteinExistence type="inferred from homology"/>
<dbReference type="InterPro" id="IPR036513">
    <property type="entry name" value="STAS_dom_sf"/>
</dbReference>
<evidence type="ECO:0000256" key="1">
    <source>
        <dbReference type="ARBA" id="ARBA00009013"/>
    </source>
</evidence>
<dbReference type="Gene3D" id="3.30.750.24">
    <property type="entry name" value="STAS domain"/>
    <property type="match status" value="1"/>
</dbReference>
<dbReference type="AlphaFoldDB" id="A0A6M1SGX2"/>
<dbReference type="GO" id="GO:0043856">
    <property type="term" value="F:anti-sigma factor antagonist activity"/>
    <property type="evidence" value="ECO:0007669"/>
    <property type="project" value="InterPro"/>
</dbReference>
<evidence type="ECO:0000313" key="4">
    <source>
        <dbReference type="EMBL" id="NGP16448.1"/>
    </source>
</evidence>
<dbReference type="PANTHER" id="PTHR33495">
    <property type="entry name" value="ANTI-SIGMA FACTOR ANTAGONIST TM_1081-RELATED-RELATED"/>
    <property type="match status" value="1"/>
</dbReference>
<evidence type="ECO:0000259" key="3">
    <source>
        <dbReference type="PROSITE" id="PS50801"/>
    </source>
</evidence>
<accession>A0A6M1SGX2</accession>
<dbReference type="PROSITE" id="PS50801">
    <property type="entry name" value="STAS"/>
    <property type="match status" value="1"/>
</dbReference>
<dbReference type="PANTHER" id="PTHR33495:SF2">
    <property type="entry name" value="ANTI-SIGMA FACTOR ANTAGONIST TM_1081-RELATED"/>
    <property type="match status" value="1"/>
</dbReference>
<dbReference type="Proteomes" id="UP000474802">
    <property type="component" value="Unassembled WGS sequence"/>
</dbReference>
<dbReference type="Pfam" id="PF01740">
    <property type="entry name" value="STAS"/>
    <property type="match status" value="1"/>
</dbReference>
<evidence type="ECO:0000256" key="2">
    <source>
        <dbReference type="RuleBase" id="RU003749"/>
    </source>
</evidence>
<dbReference type="NCBIfam" id="TIGR00377">
    <property type="entry name" value="ant_ant_sig"/>
    <property type="match status" value="1"/>
</dbReference>
<protein>
    <recommendedName>
        <fullName evidence="2">Anti-sigma factor antagonist</fullName>
    </recommendedName>
</protein>
<dbReference type="SUPFAM" id="SSF52091">
    <property type="entry name" value="SpoIIaa-like"/>
    <property type="match status" value="1"/>
</dbReference>
<reference evidence="4 5" key="2">
    <citation type="submission" date="2020-03" db="EMBL/GenBank/DDBJ databases">
        <title>Devosia chinhatensis sp. nov., isolated from a hexachlorocyclohexane (HCH) dump site in India.</title>
        <authorList>
            <person name="Kumar M."/>
            <person name="Lal R."/>
        </authorList>
    </citation>
    <scope>NUCLEOTIDE SEQUENCE [LARGE SCALE GENOMIC DNA]</scope>
    <source>
        <strain evidence="4 5">H239</strain>
    </source>
</reference>
<reference evidence="4 5" key="1">
    <citation type="submission" date="2020-02" db="EMBL/GenBank/DDBJ databases">
        <authorList>
            <person name="Khan S.A."/>
            <person name="Jeon C.O."/>
            <person name="Chun B.H."/>
        </authorList>
    </citation>
    <scope>NUCLEOTIDE SEQUENCE [LARGE SCALE GENOMIC DNA]</scope>
    <source>
        <strain evidence="4 5">H239</strain>
    </source>
</reference>
<gene>
    <name evidence="4" type="ORF">G5575_00955</name>
</gene>
<dbReference type="CDD" id="cd07043">
    <property type="entry name" value="STAS_anti-anti-sigma_factors"/>
    <property type="match status" value="1"/>
</dbReference>
<evidence type="ECO:0000313" key="5">
    <source>
        <dbReference type="Proteomes" id="UP000474802"/>
    </source>
</evidence>
<sequence length="111" mass="11995">MLSTETIDGVLIVRVEERRLDASKAPLFKEHVSAALGGDVNRLVLDLGQVEFIDSSGLGVIVSVLKRLGPSGSLAIASANSAVRRLFSLTRMDRVFILYDTPQSAIENLRA</sequence>
<name>A0A6M1SGX2_9HYPH</name>
<dbReference type="RefSeq" id="WP_164532707.1">
    <property type="nucleotide sequence ID" value="NZ_JAALFG010000001.1"/>
</dbReference>
<dbReference type="InterPro" id="IPR002645">
    <property type="entry name" value="STAS_dom"/>
</dbReference>
<dbReference type="InterPro" id="IPR003658">
    <property type="entry name" value="Anti-sigma_ant"/>
</dbReference>